<organism evidence="2 3">
    <name type="scientific">Fragilariopsis cylindrus CCMP1102</name>
    <dbReference type="NCBI Taxonomy" id="635003"/>
    <lineage>
        <taxon>Eukaryota</taxon>
        <taxon>Sar</taxon>
        <taxon>Stramenopiles</taxon>
        <taxon>Ochrophyta</taxon>
        <taxon>Bacillariophyta</taxon>
        <taxon>Bacillariophyceae</taxon>
        <taxon>Bacillariophycidae</taxon>
        <taxon>Bacillariales</taxon>
        <taxon>Bacillariaceae</taxon>
        <taxon>Fragilariopsis</taxon>
    </lineage>
</organism>
<keyword evidence="1" id="KW-1133">Transmembrane helix</keyword>
<dbReference type="PROSITE" id="PS51257">
    <property type="entry name" value="PROKAR_LIPOPROTEIN"/>
    <property type="match status" value="1"/>
</dbReference>
<proteinExistence type="predicted"/>
<evidence type="ECO:0000256" key="1">
    <source>
        <dbReference type="SAM" id="Phobius"/>
    </source>
</evidence>
<feature type="transmembrane region" description="Helical" evidence="1">
    <location>
        <begin position="76"/>
        <end position="99"/>
    </location>
</feature>
<feature type="transmembrane region" description="Helical" evidence="1">
    <location>
        <begin position="120"/>
        <end position="147"/>
    </location>
</feature>
<keyword evidence="3" id="KW-1185">Reference proteome</keyword>
<feature type="transmembrane region" description="Helical" evidence="1">
    <location>
        <begin position="259"/>
        <end position="277"/>
    </location>
</feature>
<gene>
    <name evidence="2" type="ORF">FRACYDRAFT_268352</name>
</gene>
<dbReference type="OrthoDB" id="43383at2759"/>
<keyword evidence="1" id="KW-0472">Membrane</keyword>
<dbReference type="EMBL" id="KV784356">
    <property type="protein sequence ID" value="OEU18573.1"/>
    <property type="molecule type" value="Genomic_DNA"/>
</dbReference>
<evidence type="ECO:0000313" key="3">
    <source>
        <dbReference type="Proteomes" id="UP000095751"/>
    </source>
</evidence>
<feature type="transmembrane region" description="Helical" evidence="1">
    <location>
        <begin position="199"/>
        <end position="216"/>
    </location>
</feature>
<dbReference type="InParanoid" id="A0A1E7FLA0"/>
<protein>
    <submittedName>
        <fullName evidence="2">Uncharacterized protein</fullName>
    </submittedName>
</protein>
<accession>A0A1E7FLA0</accession>
<dbReference type="Proteomes" id="UP000095751">
    <property type="component" value="Unassembled WGS sequence"/>
</dbReference>
<sequence>MKFSSYSSSLVLSVACIIFGNAFFPTKVHSFVTKEKISLPLNNKKITTDSNTVNVNKDLTIQHAIPPLGQYAPAAAALFGNMITPASILGGAIIPMSFASGLDFTGDEGESKFAKLLRKVYPFASVASLASFIVSIFWATAVLNQLTENPPAMAASVWDLLQRDYKLQWVAVNSHFVLGMFGFMWLMGTKAYFMGGKQPAIFGLAVSALMFMLSIMNRAVAKGGGSVANRYGSSVIGLLSTYSSLLFRRARECFGPLEFVAVGIGIISSISYAKYVWNQIQS</sequence>
<evidence type="ECO:0000313" key="2">
    <source>
        <dbReference type="EMBL" id="OEU18573.1"/>
    </source>
</evidence>
<dbReference type="AlphaFoldDB" id="A0A1E7FLA0"/>
<feature type="transmembrane region" description="Helical" evidence="1">
    <location>
        <begin position="167"/>
        <end position="187"/>
    </location>
</feature>
<keyword evidence="1" id="KW-0812">Transmembrane</keyword>
<dbReference type="KEGG" id="fcy:FRACYDRAFT_268352"/>
<reference evidence="2 3" key="1">
    <citation type="submission" date="2016-09" db="EMBL/GenBank/DDBJ databases">
        <title>Extensive genetic diversity and differential bi-allelic expression allows diatom success in the polar Southern Ocean.</title>
        <authorList>
            <consortium name="DOE Joint Genome Institute"/>
            <person name="Mock T."/>
            <person name="Otillar R.P."/>
            <person name="Strauss J."/>
            <person name="Dupont C."/>
            <person name="Frickenhaus S."/>
            <person name="Maumus F."/>
            <person name="Mcmullan M."/>
            <person name="Sanges R."/>
            <person name="Schmutz J."/>
            <person name="Toseland A."/>
            <person name="Valas R."/>
            <person name="Veluchamy A."/>
            <person name="Ward B.J."/>
            <person name="Allen A."/>
            <person name="Barry K."/>
            <person name="Falciatore A."/>
            <person name="Ferrante M."/>
            <person name="Fortunato A.E."/>
            <person name="Gloeckner G."/>
            <person name="Gruber A."/>
            <person name="Hipkin R."/>
            <person name="Janech M."/>
            <person name="Kroth P."/>
            <person name="Leese F."/>
            <person name="Lindquist E."/>
            <person name="Lyon B.R."/>
            <person name="Martin J."/>
            <person name="Mayer C."/>
            <person name="Parker M."/>
            <person name="Quesneville H."/>
            <person name="Raymond J."/>
            <person name="Uhlig C."/>
            <person name="Valentin K.U."/>
            <person name="Worden A.Z."/>
            <person name="Armbrust E.V."/>
            <person name="Bowler C."/>
            <person name="Green B."/>
            <person name="Moulton V."/>
            <person name="Van Oosterhout C."/>
            <person name="Grigoriev I."/>
        </authorList>
    </citation>
    <scope>NUCLEOTIDE SEQUENCE [LARGE SCALE GENOMIC DNA]</scope>
    <source>
        <strain evidence="2 3">CCMP1102</strain>
    </source>
</reference>
<name>A0A1E7FLA0_9STRA</name>